<dbReference type="GO" id="GO:0008984">
    <property type="term" value="F:protein-glutamate methylesterase activity"/>
    <property type="evidence" value="ECO:0007669"/>
    <property type="project" value="UniProtKB-EC"/>
</dbReference>
<dbReference type="EMBL" id="FP565575">
    <property type="protein sequence ID" value="CBE68211.1"/>
    <property type="molecule type" value="Genomic_DNA"/>
</dbReference>
<feature type="domain" description="GGDEF" evidence="1">
    <location>
        <begin position="1"/>
        <end position="128"/>
    </location>
</feature>
<dbReference type="KEGG" id="mox:DAMO_1151"/>
<dbReference type="GO" id="GO:0005886">
    <property type="term" value="C:plasma membrane"/>
    <property type="evidence" value="ECO:0007669"/>
    <property type="project" value="TreeGrafter"/>
</dbReference>
<dbReference type="SMART" id="SM00267">
    <property type="entry name" value="GGDEF"/>
    <property type="match status" value="1"/>
</dbReference>
<keyword evidence="2" id="KW-0378">Hydrolase</keyword>
<reference evidence="2 3" key="1">
    <citation type="journal article" date="2010" name="Nature">
        <title>Nitrite-driven anaerobic methane oxidation by oxygenic bacteria.</title>
        <authorList>
            <person name="Ettwig K.F."/>
            <person name="Butler M.K."/>
            <person name="Le Paslier D."/>
            <person name="Pelletier E."/>
            <person name="Mangenot S."/>
            <person name="Kuypers M.M.M."/>
            <person name="Schreiber F."/>
            <person name="Dutilh B.E."/>
            <person name="Zedelius J."/>
            <person name="de Beer D."/>
            <person name="Gloerich J."/>
            <person name="Wessels H.J.C.T."/>
            <person name="van Allen T."/>
            <person name="Luesken F."/>
            <person name="Wu M."/>
            <person name="van de Pas-Schoonen K.T."/>
            <person name="Op den Camp H.J.M."/>
            <person name="Janssen-Megens E.M."/>
            <person name="Francoijs K-J."/>
            <person name="Stunnenberg H."/>
            <person name="Weissenbach J."/>
            <person name="Jetten M.S.M."/>
            <person name="Strous M."/>
        </authorList>
    </citation>
    <scope>NUCLEOTIDE SEQUENCE [LARGE SCALE GENOMIC DNA]</scope>
</reference>
<dbReference type="Proteomes" id="UP000006898">
    <property type="component" value="Chromosome"/>
</dbReference>
<dbReference type="STRING" id="671143.DAMO_1151"/>
<dbReference type="InterPro" id="IPR000160">
    <property type="entry name" value="GGDEF_dom"/>
</dbReference>
<protein>
    <submittedName>
        <fullName evidence="2">Response regulator PleD (With diguanylate cyclase and response regulator receiver domains)</fullName>
        <ecNumber evidence="2">3.1.1.61</ecNumber>
    </submittedName>
</protein>
<dbReference type="NCBIfam" id="TIGR00254">
    <property type="entry name" value="GGDEF"/>
    <property type="match status" value="1"/>
</dbReference>
<dbReference type="PROSITE" id="PS50887">
    <property type="entry name" value="GGDEF"/>
    <property type="match status" value="1"/>
</dbReference>
<dbReference type="eggNOG" id="COG3706">
    <property type="taxonomic scope" value="Bacteria"/>
</dbReference>
<dbReference type="GO" id="GO:0043709">
    <property type="term" value="P:cell adhesion involved in single-species biofilm formation"/>
    <property type="evidence" value="ECO:0007669"/>
    <property type="project" value="TreeGrafter"/>
</dbReference>
<dbReference type="PANTHER" id="PTHR45138:SF9">
    <property type="entry name" value="DIGUANYLATE CYCLASE DGCM-RELATED"/>
    <property type="match status" value="1"/>
</dbReference>
<accession>D5MEN2</accession>
<dbReference type="CDD" id="cd01949">
    <property type="entry name" value="GGDEF"/>
    <property type="match status" value="1"/>
</dbReference>
<sequence length="128" mass="14217">MIDVDRFKEINDRYGHVAGDAVLASTSQCLQLQVRSYDRLYRYGGEEFLLCMPNTGIDAALEIAERLRIAVAAQQIRSGDSDPHLQITASFGIAALDGERPVEESIDRVDKAMYQAKTAGRNRVEVIT</sequence>
<dbReference type="EC" id="3.1.1.61" evidence="2"/>
<proteinExistence type="predicted"/>
<dbReference type="Pfam" id="PF00990">
    <property type="entry name" value="GGDEF"/>
    <property type="match status" value="1"/>
</dbReference>
<evidence type="ECO:0000313" key="3">
    <source>
        <dbReference type="Proteomes" id="UP000006898"/>
    </source>
</evidence>
<dbReference type="AlphaFoldDB" id="D5MEN2"/>
<dbReference type="GO" id="GO:1902201">
    <property type="term" value="P:negative regulation of bacterial-type flagellum-dependent cell motility"/>
    <property type="evidence" value="ECO:0007669"/>
    <property type="project" value="TreeGrafter"/>
</dbReference>
<dbReference type="Gene3D" id="3.30.70.270">
    <property type="match status" value="1"/>
</dbReference>
<dbReference type="SUPFAM" id="SSF55073">
    <property type="entry name" value="Nucleotide cyclase"/>
    <property type="match status" value="1"/>
</dbReference>
<dbReference type="HOGENOM" id="CLU_000445_11_16_0"/>
<evidence type="ECO:0000259" key="1">
    <source>
        <dbReference type="PROSITE" id="PS50887"/>
    </source>
</evidence>
<dbReference type="InterPro" id="IPR043128">
    <property type="entry name" value="Rev_trsase/Diguanyl_cyclase"/>
</dbReference>
<organism evidence="2 3">
    <name type="scientific">Methylomirabilis oxygeniifera</name>
    <dbReference type="NCBI Taxonomy" id="671143"/>
    <lineage>
        <taxon>Bacteria</taxon>
        <taxon>Candidatus Methylomirabilota</taxon>
        <taxon>Candidatus Methylomirabilia</taxon>
        <taxon>Candidatus Methylomirabilales</taxon>
        <taxon>Candidatus Methylomirabilaceae</taxon>
        <taxon>Candidatus Methylomirabilis</taxon>
    </lineage>
</organism>
<dbReference type="GO" id="GO:0052621">
    <property type="term" value="F:diguanylate cyclase activity"/>
    <property type="evidence" value="ECO:0007669"/>
    <property type="project" value="TreeGrafter"/>
</dbReference>
<dbReference type="InterPro" id="IPR050469">
    <property type="entry name" value="Diguanylate_Cyclase"/>
</dbReference>
<gene>
    <name evidence="2" type="ORF">DAMO_1151</name>
</gene>
<dbReference type="InterPro" id="IPR029787">
    <property type="entry name" value="Nucleotide_cyclase"/>
</dbReference>
<name>D5MEN2_METO1</name>
<dbReference type="PANTHER" id="PTHR45138">
    <property type="entry name" value="REGULATORY COMPONENTS OF SENSORY TRANSDUCTION SYSTEM"/>
    <property type="match status" value="1"/>
</dbReference>
<evidence type="ECO:0000313" key="2">
    <source>
        <dbReference type="EMBL" id="CBE68211.1"/>
    </source>
</evidence>